<reference evidence="4 5" key="1">
    <citation type="submission" date="2017-08" db="EMBL/GenBank/DDBJ databases">
        <title>Complete Genome Sequence of Streptomyces formicae KY5, the formicamycin producer.</title>
        <authorList>
            <person name="Holmes N.A."/>
            <person name="Devine R."/>
            <person name="Qin Z."/>
            <person name="Seipke R.F."/>
            <person name="Wilkinson B."/>
            <person name="Hutchings M.I."/>
        </authorList>
    </citation>
    <scope>NUCLEOTIDE SEQUENCE [LARGE SCALE GENOMIC DNA]</scope>
    <source>
        <strain evidence="4 5">KY5</strain>
    </source>
</reference>
<dbReference type="SUPFAM" id="SSF48452">
    <property type="entry name" value="TPR-like"/>
    <property type="match status" value="2"/>
</dbReference>
<evidence type="ECO:0000256" key="2">
    <source>
        <dbReference type="SAM" id="MobiDB-lite"/>
    </source>
</evidence>
<accession>A0A291QM50</accession>
<dbReference type="GO" id="GO:0003677">
    <property type="term" value="F:DNA binding"/>
    <property type="evidence" value="ECO:0007669"/>
    <property type="project" value="InterPro"/>
</dbReference>
<evidence type="ECO:0000313" key="5">
    <source>
        <dbReference type="Proteomes" id="UP000221011"/>
    </source>
</evidence>
<keyword evidence="5" id="KW-1185">Reference proteome</keyword>
<organism evidence="4 5">
    <name type="scientific">Streptomyces formicae</name>
    <dbReference type="NCBI Taxonomy" id="1616117"/>
    <lineage>
        <taxon>Bacteria</taxon>
        <taxon>Bacillati</taxon>
        <taxon>Actinomycetota</taxon>
        <taxon>Actinomycetes</taxon>
        <taxon>Kitasatosporales</taxon>
        <taxon>Streptomycetaceae</taxon>
        <taxon>Streptomyces</taxon>
    </lineage>
</organism>
<dbReference type="KEGG" id="sfk:KY5_7761"/>
<dbReference type="SMART" id="SM01043">
    <property type="entry name" value="BTAD"/>
    <property type="match status" value="1"/>
</dbReference>
<dbReference type="GO" id="GO:0006355">
    <property type="term" value="P:regulation of DNA-templated transcription"/>
    <property type="evidence" value="ECO:0007669"/>
    <property type="project" value="InterPro"/>
</dbReference>
<sequence>MTGAAAHSDGVAERTAQAPPLLRIHLLGGFRTERGDGARTVERWSRPGARTLVKLLAVTPGHQLHRERVMAVCWPNAELAPALRSLRVALHTARHALEPELAPRAASAYLIGDGALLRLAPDRVWIDTDHAESLAERALTTGSVPELAAALAAFTGEPLPDDPYAPWAEPCRERLTELRRRVRTALAAARLAEDDVAGAVRTARRALADAPADEGAHRVLIEAYLRQGLRGRAVRQYERCAAALEDELGAGPGPRTRRLHRAALRDPEPAAPGQPVEDETGAQADAARVRLAWAASLERSGRYGEAARTLREALASYERHGERDDCVLTAARLAEVLCRSATAEQARATLRRHAPTSRTPALVTGTHHMARAMVGFYAGAYDEALTAARLAQEASTAVPGTAGQALRARALAQQSICLSLAGDLDQAVALAGRALAPAETCGDPALLANVLSVLRENACRAGRLDDALAHGRRALTLAERAGRPTATAFERANLAELHLRRGEHAEAEQLSCSAVELAEPFGAAALAFALVALARVRMHTDPPTAAALLDRAEECARDSDHHQASDEVERARGELADRLAGRGTGAG</sequence>
<name>A0A291QM50_9ACTN</name>
<dbReference type="PANTHER" id="PTHR35807">
    <property type="entry name" value="TRANSCRIPTIONAL REGULATOR REDD-RELATED"/>
    <property type="match status" value="1"/>
</dbReference>
<dbReference type="SUPFAM" id="SSF46894">
    <property type="entry name" value="C-terminal effector domain of the bipartite response regulators"/>
    <property type="match status" value="1"/>
</dbReference>
<dbReference type="Gene3D" id="1.10.10.10">
    <property type="entry name" value="Winged helix-like DNA-binding domain superfamily/Winged helix DNA-binding domain"/>
    <property type="match status" value="1"/>
</dbReference>
<keyword evidence="1" id="KW-0902">Two-component regulatory system</keyword>
<feature type="region of interest" description="Disordered" evidence="2">
    <location>
        <begin position="556"/>
        <end position="587"/>
    </location>
</feature>
<dbReference type="RefSeq" id="WP_098246661.1">
    <property type="nucleotide sequence ID" value="NZ_CP022685.1"/>
</dbReference>
<dbReference type="InterPro" id="IPR005158">
    <property type="entry name" value="BTAD"/>
</dbReference>
<evidence type="ECO:0000256" key="1">
    <source>
        <dbReference type="ARBA" id="ARBA00023012"/>
    </source>
</evidence>
<dbReference type="EMBL" id="CP022685">
    <property type="protein sequence ID" value="ATL32779.1"/>
    <property type="molecule type" value="Genomic_DNA"/>
</dbReference>
<dbReference type="Pfam" id="PF03704">
    <property type="entry name" value="BTAD"/>
    <property type="match status" value="1"/>
</dbReference>
<feature type="domain" description="Bacterial transcriptional activator" evidence="3">
    <location>
        <begin position="126"/>
        <end position="264"/>
    </location>
</feature>
<dbReference type="AlphaFoldDB" id="A0A291QM50"/>
<protein>
    <submittedName>
        <fullName evidence="4">Transcriptional regulator</fullName>
    </submittedName>
</protein>
<dbReference type="InterPro" id="IPR036388">
    <property type="entry name" value="WH-like_DNA-bd_sf"/>
</dbReference>
<dbReference type="Gene3D" id="1.25.40.10">
    <property type="entry name" value="Tetratricopeptide repeat domain"/>
    <property type="match status" value="2"/>
</dbReference>
<dbReference type="InterPro" id="IPR011990">
    <property type="entry name" value="TPR-like_helical_dom_sf"/>
</dbReference>
<evidence type="ECO:0000259" key="3">
    <source>
        <dbReference type="SMART" id="SM01043"/>
    </source>
</evidence>
<dbReference type="GO" id="GO:0000160">
    <property type="term" value="P:phosphorelay signal transduction system"/>
    <property type="evidence" value="ECO:0007669"/>
    <property type="project" value="UniProtKB-KW"/>
</dbReference>
<dbReference type="PANTHER" id="PTHR35807:SF2">
    <property type="entry name" value="TRANSCRIPTIONAL ACTIVATOR DOMAIN"/>
    <property type="match status" value="1"/>
</dbReference>
<dbReference type="Proteomes" id="UP000221011">
    <property type="component" value="Chromosome"/>
</dbReference>
<proteinExistence type="predicted"/>
<dbReference type="InterPro" id="IPR016032">
    <property type="entry name" value="Sig_transdc_resp-reg_C-effctor"/>
</dbReference>
<gene>
    <name evidence="4" type="ORF">KY5_7761</name>
</gene>
<evidence type="ECO:0000313" key="4">
    <source>
        <dbReference type="EMBL" id="ATL32779.1"/>
    </source>
</evidence>
<dbReference type="InterPro" id="IPR051677">
    <property type="entry name" value="AfsR-DnrI-RedD_regulator"/>
</dbReference>
<feature type="compositionally biased region" description="Basic and acidic residues" evidence="2">
    <location>
        <begin position="556"/>
        <end position="580"/>
    </location>
</feature>